<comment type="subcellular location">
    <subcellularLocation>
        <location evidence="1">Membrane</location>
        <topology evidence="1">Single-pass membrane protein</topology>
    </subcellularLocation>
</comment>
<dbReference type="InterPro" id="IPR003598">
    <property type="entry name" value="Ig_sub2"/>
</dbReference>
<evidence type="ECO:0000256" key="12">
    <source>
        <dbReference type="ARBA" id="ARBA00023170"/>
    </source>
</evidence>
<evidence type="ECO:0000256" key="10">
    <source>
        <dbReference type="ARBA" id="ARBA00023136"/>
    </source>
</evidence>
<evidence type="ECO:0000256" key="13">
    <source>
        <dbReference type="ARBA" id="ARBA00023180"/>
    </source>
</evidence>
<evidence type="ECO:0000256" key="8">
    <source>
        <dbReference type="ARBA" id="ARBA00022912"/>
    </source>
</evidence>
<dbReference type="InterPro" id="IPR013783">
    <property type="entry name" value="Ig-like_fold"/>
</dbReference>
<keyword evidence="10" id="KW-0472">Membrane</keyword>
<dbReference type="GO" id="GO:0004725">
    <property type="term" value="F:protein tyrosine phosphatase activity"/>
    <property type="evidence" value="ECO:0007669"/>
    <property type="project" value="UniProtKB-EC"/>
</dbReference>
<feature type="domain" description="Ig-like" evidence="16">
    <location>
        <begin position="473"/>
        <end position="557"/>
    </location>
</feature>
<evidence type="ECO:0000256" key="5">
    <source>
        <dbReference type="ARBA" id="ARBA00022729"/>
    </source>
</evidence>
<accession>A0A183IYW0</accession>
<dbReference type="FunFam" id="2.60.40.10:FF:000010">
    <property type="entry name" value="receptor-type tyrosine-protein phosphatase delta isoform X1"/>
    <property type="match status" value="1"/>
</dbReference>
<dbReference type="SUPFAM" id="SSF49265">
    <property type="entry name" value="Fibronectin type III"/>
    <property type="match status" value="3"/>
</dbReference>
<feature type="domain" description="Ig-like" evidence="16">
    <location>
        <begin position="662"/>
        <end position="743"/>
    </location>
</feature>
<evidence type="ECO:0000256" key="11">
    <source>
        <dbReference type="ARBA" id="ARBA00023157"/>
    </source>
</evidence>
<dbReference type="InterPro" id="IPR007110">
    <property type="entry name" value="Ig-like_dom"/>
</dbReference>
<dbReference type="InterPro" id="IPR013098">
    <property type="entry name" value="Ig_I-set"/>
</dbReference>
<dbReference type="AlphaFoldDB" id="A0A183IYW0"/>
<evidence type="ECO:0000256" key="3">
    <source>
        <dbReference type="ARBA" id="ARBA00013064"/>
    </source>
</evidence>
<keyword evidence="5" id="KW-0732">Signal</keyword>
<evidence type="ECO:0000259" key="16">
    <source>
        <dbReference type="PROSITE" id="PS50835"/>
    </source>
</evidence>
<protein>
    <recommendedName>
        <fullName evidence="3">protein-tyrosine-phosphatase</fullName>
        <ecNumber evidence="3">3.1.3.48</ecNumber>
    </recommendedName>
</protein>
<keyword evidence="7" id="KW-0378">Hydrolase</keyword>
<sequence length="792" mass="87983">LSFGHICTGVYHNPTKFQGYEVYYTAFVGHRQPETWEILRVDDKKALLHLELQTSYYFKIRAFNELGSGPFSQTFRLLTEMEEFPPEVRILNGDRLEVVPGDSVELTCTASGKPKPSLAWYQGEDSLDLLLESAGRSSSLTISVKSIVETTIFSCVARNSQGRDTAQVRVVVIGPGSPPDQIQYRLVDGINLDISWGEPSIKNGDILGYSIHYTDDPKADIEKWNVKLLDTEHTVLLQNLQPETTYTVMLRAFNQDGFGPFSSRFDIRTTTQTMEPHVFMYNQSYVEIPPGKSVTLTCVASGFPIPKLTWTRNAEELSTLSEAGRNGSMEITQTLVLEEVYESANFECNAVNAVGSDKAFAEVHVTGPGSAPQDIQMNVHDTVAELKWEEPLIPNGEILDYSIFVTTNQSLPLSEWDQYRVIGKQYVLKNLTPSKTYYVRINGNSDDGAGVLSEVLTFHAERSGVAAETSLQPSDPVFEVAPGSKVTISCTATGYPPPVVTWYRNYEYFGYGDFHKHPDNEELVISNFTINSATESCTLQCRAENPFGAHISNVTIRVLGPGSPPLNVRCIVYSTTIDLSWSEPAITNGLIKHYNVRYTKKDMMERDSWQTIMVPGNTFNHIINSLDPETEYLIQVNAVGEFGPGPMSKPLFVETGKEEKKPEVTLHPNSSHYRLPWGEEIKVNCCSSTFPEPVITWYRSTVQIADGPGCAALEVKVTESAFYECRAVNRIGVQTKGIEVKVEGVGLFVTKRCCGLPDLLHCICARITAERFALAVAPSPFHTVDTSIANSI</sequence>
<dbReference type="Pfam" id="PF07679">
    <property type="entry name" value="I-set"/>
    <property type="match status" value="1"/>
</dbReference>
<evidence type="ECO:0000256" key="14">
    <source>
        <dbReference type="ARBA" id="ARBA00023319"/>
    </source>
</evidence>
<organism evidence="18">
    <name type="scientific">Soboliphyme baturini</name>
    <dbReference type="NCBI Taxonomy" id="241478"/>
    <lineage>
        <taxon>Eukaryota</taxon>
        <taxon>Metazoa</taxon>
        <taxon>Ecdysozoa</taxon>
        <taxon>Nematoda</taxon>
        <taxon>Enoplea</taxon>
        <taxon>Dorylaimia</taxon>
        <taxon>Dioctophymatida</taxon>
        <taxon>Dioctophymatoidea</taxon>
        <taxon>Soboliphymatidae</taxon>
        <taxon>Soboliphyme</taxon>
    </lineage>
</organism>
<proteinExistence type="inferred from homology"/>
<feature type="domain" description="Fibronectin type-III" evidence="17">
    <location>
        <begin position="564"/>
        <end position="658"/>
    </location>
</feature>
<dbReference type="Pfam" id="PF00041">
    <property type="entry name" value="fn3"/>
    <property type="match status" value="3"/>
</dbReference>
<keyword evidence="8" id="KW-0904">Protein phosphatase</keyword>
<evidence type="ECO:0000256" key="9">
    <source>
        <dbReference type="ARBA" id="ARBA00022989"/>
    </source>
</evidence>
<dbReference type="EC" id="3.1.3.48" evidence="3"/>
<dbReference type="InterPro" id="IPR003599">
    <property type="entry name" value="Ig_sub"/>
</dbReference>
<comment type="catalytic activity">
    <reaction evidence="15">
        <text>O-phospho-L-tyrosyl-[protein] + H2O = L-tyrosyl-[protein] + phosphate</text>
        <dbReference type="Rhea" id="RHEA:10684"/>
        <dbReference type="Rhea" id="RHEA-COMP:10136"/>
        <dbReference type="Rhea" id="RHEA-COMP:20101"/>
        <dbReference type="ChEBI" id="CHEBI:15377"/>
        <dbReference type="ChEBI" id="CHEBI:43474"/>
        <dbReference type="ChEBI" id="CHEBI:46858"/>
        <dbReference type="ChEBI" id="CHEBI:61978"/>
        <dbReference type="EC" id="3.1.3.48"/>
    </reaction>
</comment>
<dbReference type="SMART" id="SM00060">
    <property type="entry name" value="FN3"/>
    <property type="match status" value="3"/>
</dbReference>
<evidence type="ECO:0000256" key="2">
    <source>
        <dbReference type="ARBA" id="ARBA00010504"/>
    </source>
</evidence>
<dbReference type="PANTHER" id="PTHR14340">
    <property type="entry name" value="MICROFIBRIL-ASSOCIATED GLYCOPROTEIN 3"/>
    <property type="match status" value="1"/>
</dbReference>
<reference evidence="18" key="1">
    <citation type="submission" date="2016-06" db="UniProtKB">
        <authorList>
            <consortium name="WormBaseParasite"/>
        </authorList>
    </citation>
    <scope>IDENTIFICATION</scope>
</reference>
<dbReference type="InterPro" id="IPR003961">
    <property type="entry name" value="FN3_dom"/>
</dbReference>
<dbReference type="Pfam" id="PF13927">
    <property type="entry name" value="Ig_3"/>
    <property type="match status" value="2"/>
</dbReference>
<evidence type="ECO:0000256" key="7">
    <source>
        <dbReference type="ARBA" id="ARBA00022801"/>
    </source>
</evidence>
<keyword evidence="14" id="KW-0393">Immunoglobulin domain</keyword>
<dbReference type="InterPro" id="IPR036116">
    <property type="entry name" value="FN3_sf"/>
</dbReference>
<feature type="domain" description="Ig-like" evidence="16">
    <location>
        <begin position="86"/>
        <end position="171"/>
    </location>
</feature>
<evidence type="ECO:0000256" key="15">
    <source>
        <dbReference type="ARBA" id="ARBA00051722"/>
    </source>
</evidence>
<evidence type="ECO:0000256" key="4">
    <source>
        <dbReference type="ARBA" id="ARBA00022692"/>
    </source>
</evidence>
<dbReference type="PROSITE" id="PS50853">
    <property type="entry name" value="FN3"/>
    <property type="match status" value="4"/>
</dbReference>
<keyword evidence="11" id="KW-1015">Disulfide bond</keyword>
<feature type="domain" description="Fibronectin type-III" evidence="17">
    <location>
        <begin position="368"/>
        <end position="463"/>
    </location>
</feature>
<evidence type="ECO:0000259" key="17">
    <source>
        <dbReference type="PROSITE" id="PS50853"/>
    </source>
</evidence>
<evidence type="ECO:0000256" key="6">
    <source>
        <dbReference type="ARBA" id="ARBA00022737"/>
    </source>
</evidence>
<feature type="domain" description="Ig-like" evidence="16">
    <location>
        <begin position="276"/>
        <end position="366"/>
    </location>
</feature>
<name>A0A183IYW0_9BILA</name>
<dbReference type="Gene3D" id="2.60.40.10">
    <property type="entry name" value="Immunoglobulins"/>
    <property type="match status" value="8"/>
</dbReference>
<dbReference type="SMART" id="SM00408">
    <property type="entry name" value="IGc2"/>
    <property type="match status" value="4"/>
</dbReference>
<dbReference type="SUPFAM" id="SSF48726">
    <property type="entry name" value="Immunoglobulin"/>
    <property type="match status" value="4"/>
</dbReference>
<keyword evidence="6" id="KW-0677">Repeat</keyword>
<keyword evidence="12" id="KW-0675">Receptor</keyword>
<dbReference type="WBParaSite" id="SBAD_0000912801-mRNA-1">
    <property type="protein sequence ID" value="SBAD_0000912801-mRNA-1"/>
    <property type="gene ID" value="SBAD_0000912801"/>
</dbReference>
<dbReference type="CDD" id="cd00063">
    <property type="entry name" value="FN3"/>
    <property type="match status" value="4"/>
</dbReference>
<dbReference type="GO" id="GO:0016020">
    <property type="term" value="C:membrane"/>
    <property type="evidence" value="ECO:0007669"/>
    <property type="project" value="UniProtKB-SubCell"/>
</dbReference>
<keyword evidence="13" id="KW-0325">Glycoprotein</keyword>
<keyword evidence="9" id="KW-1133">Transmembrane helix</keyword>
<comment type="similarity">
    <text evidence="2">Belongs to the protein-tyrosine phosphatase family. Receptor class 2A subfamily.</text>
</comment>
<keyword evidence="4" id="KW-0812">Transmembrane</keyword>
<dbReference type="PANTHER" id="PTHR14340:SF9">
    <property type="entry name" value="FIBRONECTIN TYPE-III DOMAIN-CONTAINING PROTEIN"/>
    <property type="match status" value="1"/>
</dbReference>
<evidence type="ECO:0000256" key="1">
    <source>
        <dbReference type="ARBA" id="ARBA00004167"/>
    </source>
</evidence>
<feature type="domain" description="Fibronectin type-III" evidence="17">
    <location>
        <begin position="178"/>
        <end position="273"/>
    </location>
</feature>
<dbReference type="PROSITE" id="PS50835">
    <property type="entry name" value="IG_LIKE"/>
    <property type="match status" value="4"/>
</dbReference>
<dbReference type="SMART" id="SM00409">
    <property type="entry name" value="IG"/>
    <property type="match status" value="4"/>
</dbReference>
<dbReference type="InterPro" id="IPR036179">
    <property type="entry name" value="Ig-like_dom_sf"/>
</dbReference>
<feature type="domain" description="Fibronectin type-III" evidence="17">
    <location>
        <begin position="1"/>
        <end position="82"/>
    </location>
</feature>
<dbReference type="CDD" id="cd00096">
    <property type="entry name" value="Ig"/>
    <property type="match status" value="1"/>
</dbReference>
<evidence type="ECO:0000313" key="18">
    <source>
        <dbReference type="WBParaSite" id="SBAD_0000912801-mRNA-1"/>
    </source>
</evidence>